<reference evidence="3" key="1">
    <citation type="journal article" date="2020" name="Fungal Divers.">
        <title>Resolving the Mortierellaceae phylogeny through synthesis of multi-gene phylogenetics and phylogenomics.</title>
        <authorList>
            <person name="Vandepol N."/>
            <person name="Liber J."/>
            <person name="Desiro A."/>
            <person name="Na H."/>
            <person name="Kennedy M."/>
            <person name="Barry K."/>
            <person name="Grigoriev I.V."/>
            <person name="Miller A.N."/>
            <person name="O'Donnell K."/>
            <person name="Stajich J.E."/>
            <person name="Bonito G."/>
        </authorList>
    </citation>
    <scope>NUCLEOTIDE SEQUENCE</scope>
    <source>
        <strain evidence="3">BC1065</strain>
    </source>
</reference>
<sequence length="117" mass="13118">MKFTFFTIFAIILAPFVVLAAPATTTEHPKPTEPPKSTIAPSKPTTVPTKFDGYSKCQVQGFKVNRIAIVRCCVQNHGSSQIQGNTFLCRVPIGREGYYRKCIYDLHYATTTSCKYY</sequence>
<dbReference type="Proteomes" id="UP000807716">
    <property type="component" value="Unassembled WGS sequence"/>
</dbReference>
<keyword evidence="4" id="KW-1185">Reference proteome</keyword>
<keyword evidence="2" id="KW-0732">Signal</keyword>
<feature type="signal peptide" evidence="2">
    <location>
        <begin position="1"/>
        <end position="20"/>
    </location>
</feature>
<feature type="region of interest" description="Disordered" evidence="1">
    <location>
        <begin position="26"/>
        <end position="45"/>
    </location>
</feature>
<accession>A0A9P6TZ98</accession>
<evidence type="ECO:0000256" key="1">
    <source>
        <dbReference type="SAM" id="MobiDB-lite"/>
    </source>
</evidence>
<dbReference type="OrthoDB" id="2400172at2759"/>
<feature type="chain" id="PRO_5040516953" evidence="2">
    <location>
        <begin position="21"/>
        <end position="117"/>
    </location>
</feature>
<name>A0A9P6TZ98_9FUNG</name>
<evidence type="ECO:0000313" key="3">
    <source>
        <dbReference type="EMBL" id="KAG0252946.1"/>
    </source>
</evidence>
<organism evidence="3 4">
    <name type="scientific">Actinomortierella ambigua</name>
    <dbReference type="NCBI Taxonomy" id="1343610"/>
    <lineage>
        <taxon>Eukaryota</taxon>
        <taxon>Fungi</taxon>
        <taxon>Fungi incertae sedis</taxon>
        <taxon>Mucoromycota</taxon>
        <taxon>Mortierellomycotina</taxon>
        <taxon>Mortierellomycetes</taxon>
        <taxon>Mortierellales</taxon>
        <taxon>Mortierellaceae</taxon>
        <taxon>Actinomortierella</taxon>
    </lineage>
</organism>
<comment type="caution">
    <text evidence="3">The sequence shown here is derived from an EMBL/GenBank/DDBJ whole genome shotgun (WGS) entry which is preliminary data.</text>
</comment>
<proteinExistence type="predicted"/>
<evidence type="ECO:0000313" key="4">
    <source>
        <dbReference type="Proteomes" id="UP000807716"/>
    </source>
</evidence>
<protein>
    <submittedName>
        <fullName evidence="3">Uncharacterized protein</fullName>
    </submittedName>
</protein>
<gene>
    <name evidence="3" type="ORF">DFQ27_007745</name>
</gene>
<dbReference type="AlphaFoldDB" id="A0A9P6TZ98"/>
<dbReference type="EMBL" id="JAAAJB010000619">
    <property type="protein sequence ID" value="KAG0252946.1"/>
    <property type="molecule type" value="Genomic_DNA"/>
</dbReference>
<evidence type="ECO:0000256" key="2">
    <source>
        <dbReference type="SAM" id="SignalP"/>
    </source>
</evidence>